<reference evidence="2" key="1">
    <citation type="journal article" date="2014" name="Int. J. Syst. Evol. Microbiol.">
        <title>Complete genome of a new Firmicutes species belonging to the dominant human colonic microbiota ('Ruminococcus bicirculans') reveals two chromosomes and a selective capacity to utilize plant glucans.</title>
        <authorList>
            <consortium name="NISC Comparative Sequencing Program"/>
            <person name="Wegmann U."/>
            <person name="Louis P."/>
            <person name="Goesmann A."/>
            <person name="Henrissat B."/>
            <person name="Duncan S.H."/>
            <person name="Flint H.J."/>
        </authorList>
    </citation>
    <scope>NUCLEOTIDE SEQUENCE</scope>
    <source>
        <strain evidence="2">NBRC 107169</strain>
    </source>
</reference>
<keyword evidence="3" id="KW-1185">Reference proteome</keyword>
<evidence type="ECO:0000313" key="2">
    <source>
        <dbReference type="EMBL" id="GLQ17213.1"/>
    </source>
</evidence>
<accession>A0ABQ5URJ7</accession>
<reference evidence="2" key="2">
    <citation type="submission" date="2023-01" db="EMBL/GenBank/DDBJ databases">
        <title>Draft genome sequence of Maritalea porphyrae strain NBRC 107169.</title>
        <authorList>
            <person name="Sun Q."/>
            <person name="Mori K."/>
        </authorList>
    </citation>
    <scope>NUCLEOTIDE SEQUENCE</scope>
    <source>
        <strain evidence="2">NBRC 107169</strain>
    </source>
</reference>
<dbReference type="Proteomes" id="UP001161405">
    <property type="component" value="Unassembled WGS sequence"/>
</dbReference>
<sequence>MTEQINTITIDGKEFNLADLSDQAKSQLGNLQAADAEISRLNAQLAIAQTARNAYAQVLKGEIETTN</sequence>
<evidence type="ECO:0000313" key="3">
    <source>
        <dbReference type="Proteomes" id="UP001161405"/>
    </source>
</evidence>
<dbReference type="Pfam" id="PF20045">
    <property type="entry name" value="DUF6447"/>
    <property type="match status" value="1"/>
</dbReference>
<feature type="coiled-coil region" evidence="1">
    <location>
        <begin position="17"/>
        <end position="51"/>
    </location>
</feature>
<dbReference type="InterPro" id="IPR045615">
    <property type="entry name" value="DUF6447"/>
</dbReference>
<proteinExistence type="predicted"/>
<evidence type="ECO:0008006" key="4">
    <source>
        <dbReference type="Google" id="ProtNLM"/>
    </source>
</evidence>
<evidence type="ECO:0000256" key="1">
    <source>
        <dbReference type="SAM" id="Coils"/>
    </source>
</evidence>
<organism evidence="2 3">
    <name type="scientific">Maritalea porphyrae</name>
    <dbReference type="NCBI Taxonomy" id="880732"/>
    <lineage>
        <taxon>Bacteria</taxon>
        <taxon>Pseudomonadati</taxon>
        <taxon>Pseudomonadota</taxon>
        <taxon>Alphaproteobacteria</taxon>
        <taxon>Hyphomicrobiales</taxon>
        <taxon>Devosiaceae</taxon>
        <taxon>Maritalea</taxon>
    </lineage>
</organism>
<comment type="caution">
    <text evidence="2">The sequence shown here is derived from an EMBL/GenBank/DDBJ whole genome shotgun (WGS) entry which is preliminary data.</text>
</comment>
<keyword evidence="1" id="KW-0175">Coiled coil</keyword>
<protein>
    <recommendedName>
        <fullName evidence="4">Prophage protein</fullName>
    </recommendedName>
</protein>
<dbReference type="EMBL" id="BSNI01000002">
    <property type="protein sequence ID" value="GLQ17213.1"/>
    <property type="molecule type" value="Genomic_DNA"/>
</dbReference>
<gene>
    <name evidence="2" type="ORF">GCM10007879_14620</name>
</gene>
<name>A0ABQ5URJ7_9HYPH</name>
<dbReference type="RefSeq" id="WP_284363181.1">
    <property type="nucleotide sequence ID" value="NZ_BSNI01000002.1"/>
</dbReference>